<feature type="domain" description="HAMP" evidence="8">
    <location>
        <begin position="178"/>
        <end position="231"/>
    </location>
</feature>
<evidence type="ECO:0000256" key="1">
    <source>
        <dbReference type="ARBA" id="ARBA00004370"/>
    </source>
</evidence>
<evidence type="ECO:0000259" key="8">
    <source>
        <dbReference type="PROSITE" id="PS50885"/>
    </source>
</evidence>
<dbReference type="PANTHER" id="PTHR43531:SF11">
    <property type="entry name" value="METHYL-ACCEPTING CHEMOTAXIS PROTEIN 3"/>
    <property type="match status" value="1"/>
</dbReference>
<dbReference type="Gene3D" id="6.10.340.10">
    <property type="match status" value="1"/>
</dbReference>
<dbReference type="InterPro" id="IPR007891">
    <property type="entry name" value="CHASE3"/>
</dbReference>
<gene>
    <name evidence="9" type="ORF">CFBP5473_05915</name>
    <name evidence="10" type="ORF">J5285_13770</name>
</gene>
<dbReference type="SMART" id="SM00304">
    <property type="entry name" value="HAMP"/>
    <property type="match status" value="2"/>
</dbReference>
<dbReference type="Proteomes" id="UP000826513">
    <property type="component" value="Chromosome 1"/>
</dbReference>
<feature type="transmembrane region" description="Helical" evidence="6">
    <location>
        <begin position="157"/>
        <end position="181"/>
    </location>
</feature>
<dbReference type="Pfam" id="PF05227">
    <property type="entry name" value="CHASE3"/>
    <property type="match status" value="1"/>
</dbReference>
<dbReference type="Pfam" id="PF00672">
    <property type="entry name" value="HAMP"/>
    <property type="match status" value="1"/>
</dbReference>
<dbReference type="InterPro" id="IPR004089">
    <property type="entry name" value="MCPsignal_dom"/>
</dbReference>
<dbReference type="Gene3D" id="1.10.287.950">
    <property type="entry name" value="Methyl-accepting chemotaxis protein"/>
    <property type="match status" value="1"/>
</dbReference>
<dbReference type="InterPro" id="IPR051310">
    <property type="entry name" value="MCP_chemotaxis"/>
</dbReference>
<sequence length="604" mass="64304">MKQSSFWVDHTTDVLRKTDAITGAAVDMETGLRGYMIMGNQDFLAPYKQGSASIYKTIEDVKASVSDNPKQVARIDKIKTAITDWQQNFAEPRIKARGELPDTISIGDMNRQLDASKGKIYFDSLRDLIKDMQSEEGSLLIARSAANEATVSSSITLIWGSLVAAAIIALTAGMLIGAGISRPIIAMTNAMKRLAGGETAVDVPGVGRRDEIGHMAEAVQVFKDNAIAKVRMEQEAEANRSMSEKERHERERQKAQEAADIQFAVDGLGQLADGNVGYRIATPFVEHLDRLRNDFNNSVGKLHQALTSVGKNARGIDAGANEIRSAADDLSKRTEQQAASVEETAAALEQIATTVRDSAKRAEEVGSLVTKTRLSAEHSGQVVRDAVLAMQQIEKSSGEISNIIGVIDEIAFQTNLLALNAGVEAARAGEAGKGFAVVAQEVRELAQRSATAAKEIKTLIVTSGDQVRAGVNLVGNTGTALEGIVSEVQQINHHVNAIVESSREQSVGIQEINSAVNTMDQGTQQNAAMVEQSTAASHSLAKEAAELNKLLAQFNLDGDTGSRSIHVASASSAPVASPTRQLMKKVAGAFGGGSAAAAQSWEEF</sequence>
<dbReference type="GO" id="GO:0016020">
    <property type="term" value="C:membrane"/>
    <property type="evidence" value="ECO:0007669"/>
    <property type="project" value="UniProtKB-SubCell"/>
</dbReference>
<dbReference type="AlphaFoldDB" id="A0A4D7DXZ7"/>
<dbReference type="STRING" id="1367849.GCA_000518585_03430"/>
<comment type="subcellular location">
    <subcellularLocation>
        <location evidence="1">Membrane</location>
    </subcellularLocation>
</comment>
<evidence type="ECO:0000313" key="11">
    <source>
        <dbReference type="Proteomes" id="UP000298545"/>
    </source>
</evidence>
<dbReference type="KEGG" id="alf:CFBP5473_05915"/>
<evidence type="ECO:0000256" key="6">
    <source>
        <dbReference type="SAM" id="Phobius"/>
    </source>
</evidence>
<keyword evidence="6" id="KW-1133">Transmembrane helix</keyword>
<dbReference type="InterPro" id="IPR003660">
    <property type="entry name" value="HAMP_dom"/>
</dbReference>
<evidence type="ECO:0000313" key="9">
    <source>
        <dbReference type="EMBL" id="QCI99066.1"/>
    </source>
</evidence>
<comment type="similarity">
    <text evidence="3">Belongs to the methyl-accepting chemotaxis (MCP) protein family.</text>
</comment>
<accession>A0A4D7DXZ7</accession>
<dbReference type="CDD" id="cd06225">
    <property type="entry name" value="HAMP"/>
    <property type="match status" value="1"/>
</dbReference>
<organism evidence="9 11">
    <name type="scientific">Agrobacterium larrymoorei</name>
    <dbReference type="NCBI Taxonomy" id="160699"/>
    <lineage>
        <taxon>Bacteria</taxon>
        <taxon>Pseudomonadati</taxon>
        <taxon>Pseudomonadota</taxon>
        <taxon>Alphaproteobacteria</taxon>
        <taxon>Hyphomicrobiales</taxon>
        <taxon>Rhizobiaceae</taxon>
        <taxon>Rhizobium/Agrobacterium group</taxon>
        <taxon>Agrobacterium</taxon>
    </lineage>
</organism>
<evidence type="ECO:0000256" key="5">
    <source>
        <dbReference type="SAM" id="MobiDB-lite"/>
    </source>
</evidence>
<feature type="region of interest" description="Disordered" evidence="5">
    <location>
        <begin position="234"/>
        <end position="257"/>
    </location>
</feature>
<keyword evidence="6" id="KW-0472">Membrane</keyword>
<dbReference type="Proteomes" id="UP000298545">
    <property type="component" value="Chromosome circular"/>
</dbReference>
<dbReference type="Pfam" id="PF00015">
    <property type="entry name" value="MCPsignal"/>
    <property type="match status" value="1"/>
</dbReference>
<evidence type="ECO:0000313" key="10">
    <source>
        <dbReference type="EMBL" id="QYA08594.1"/>
    </source>
</evidence>
<dbReference type="PANTHER" id="PTHR43531">
    <property type="entry name" value="PROTEIN ICFG"/>
    <property type="match status" value="1"/>
</dbReference>
<proteinExistence type="inferred from homology"/>
<dbReference type="PROSITE" id="PS50885">
    <property type="entry name" value="HAMP"/>
    <property type="match status" value="1"/>
</dbReference>
<evidence type="ECO:0000256" key="2">
    <source>
        <dbReference type="ARBA" id="ARBA00022500"/>
    </source>
</evidence>
<reference evidence="10 12" key="2">
    <citation type="submission" date="2021-03" db="EMBL/GenBank/DDBJ databases">
        <title>Rapid diversification of plasmids in a genus of pathogenic and nitrogen fixing bacteria.</title>
        <authorList>
            <person name="Weisberg A.J."/>
            <person name="Miller M."/>
            <person name="Ream W."/>
            <person name="Grunwald N.J."/>
            <person name="Chang J.H."/>
        </authorList>
    </citation>
    <scope>NUCLEOTIDE SEQUENCE [LARGE SCALE GENOMIC DNA]</scope>
    <source>
        <strain evidence="10 12">AF3.44</strain>
    </source>
</reference>
<dbReference type="SMART" id="SM00283">
    <property type="entry name" value="MA"/>
    <property type="match status" value="1"/>
</dbReference>
<name>A0A4D7DXZ7_9HYPH</name>
<evidence type="ECO:0000256" key="4">
    <source>
        <dbReference type="PROSITE-ProRule" id="PRU00284"/>
    </source>
</evidence>
<reference evidence="9 11" key="1">
    <citation type="submission" date="2019-04" db="EMBL/GenBank/DDBJ databases">
        <title>Complete genome sequence of Agrobacterium larrymoorei CFBP5473.</title>
        <authorList>
            <person name="Haryono M."/>
            <person name="Chou L."/>
            <person name="Lin Y.-C."/>
            <person name="Lai E.-M."/>
            <person name="Kuo C.-H."/>
        </authorList>
    </citation>
    <scope>NUCLEOTIDE SEQUENCE [LARGE SCALE GENOMIC DNA]</scope>
    <source>
        <strain evidence="9 11">CFBP5473</strain>
    </source>
</reference>
<keyword evidence="12" id="KW-1185">Reference proteome</keyword>
<keyword evidence="4" id="KW-0807">Transducer</keyword>
<evidence type="ECO:0000256" key="3">
    <source>
        <dbReference type="ARBA" id="ARBA00029447"/>
    </source>
</evidence>
<dbReference type="PROSITE" id="PS50111">
    <property type="entry name" value="CHEMOTAXIS_TRANSDUC_2"/>
    <property type="match status" value="1"/>
</dbReference>
<dbReference type="CDD" id="cd11386">
    <property type="entry name" value="MCP_signal"/>
    <property type="match status" value="1"/>
</dbReference>
<dbReference type="SUPFAM" id="SSF58104">
    <property type="entry name" value="Methyl-accepting chemotaxis protein (MCP) signaling domain"/>
    <property type="match status" value="1"/>
</dbReference>
<dbReference type="GO" id="GO:0007165">
    <property type="term" value="P:signal transduction"/>
    <property type="evidence" value="ECO:0007669"/>
    <property type="project" value="UniProtKB-KW"/>
</dbReference>
<dbReference type="OrthoDB" id="1776073at2"/>
<dbReference type="FunFam" id="1.10.287.950:FF:000001">
    <property type="entry name" value="Methyl-accepting chemotaxis sensory transducer"/>
    <property type="match status" value="1"/>
</dbReference>
<dbReference type="SUPFAM" id="SSF158472">
    <property type="entry name" value="HAMP domain-like"/>
    <property type="match status" value="1"/>
</dbReference>
<dbReference type="EMBL" id="CP072167">
    <property type="protein sequence ID" value="QYA08594.1"/>
    <property type="molecule type" value="Genomic_DNA"/>
</dbReference>
<keyword evidence="2" id="KW-0145">Chemotaxis</keyword>
<dbReference type="CDD" id="cd19410">
    <property type="entry name" value="HK9-like_sensor"/>
    <property type="match status" value="1"/>
</dbReference>
<feature type="domain" description="Methyl-accepting transducer" evidence="7">
    <location>
        <begin position="312"/>
        <end position="541"/>
    </location>
</feature>
<protein>
    <submittedName>
        <fullName evidence="10">CHASE3 domain-containing protein</fullName>
    </submittedName>
    <submittedName>
        <fullName evidence="9">Methyl-accepting chemotaxis protein</fullName>
    </submittedName>
</protein>
<evidence type="ECO:0000259" key="7">
    <source>
        <dbReference type="PROSITE" id="PS50111"/>
    </source>
</evidence>
<dbReference type="EMBL" id="CP039691">
    <property type="protein sequence ID" value="QCI99066.1"/>
    <property type="molecule type" value="Genomic_DNA"/>
</dbReference>
<keyword evidence="6" id="KW-0812">Transmembrane</keyword>
<evidence type="ECO:0000313" key="12">
    <source>
        <dbReference type="Proteomes" id="UP000826513"/>
    </source>
</evidence>
<dbReference type="GO" id="GO:0006935">
    <property type="term" value="P:chemotaxis"/>
    <property type="evidence" value="ECO:0007669"/>
    <property type="project" value="UniProtKB-KW"/>
</dbReference>